<name>A0ABU4STS0_9PSEU</name>
<accession>A0ABU4STS0</accession>
<protein>
    <submittedName>
        <fullName evidence="2">Phage tail sheath subtilisin-like domain-containing protein</fullName>
    </submittedName>
</protein>
<reference evidence="2 3" key="2">
    <citation type="submission" date="2023-11" db="EMBL/GenBank/DDBJ databases">
        <authorList>
            <person name="Lara A.C."/>
            <person name="Chronakova A."/>
        </authorList>
    </citation>
    <scope>NUCLEOTIDE SEQUENCE [LARGE SCALE GENOMIC DNA]</scope>
    <source>
        <strain evidence="2 3">BCCO 10_0856</strain>
    </source>
</reference>
<reference evidence="2 3" key="1">
    <citation type="submission" date="2023-11" db="EMBL/GenBank/DDBJ databases">
        <title>Lentzea sokolovensis, sp. nov., Lentzea kristufkii, sp. nov., and Lentzea miocenensis, sp. nov., rare actinobacteria from Sokolov Coal Basin, Miocene lacustrine sediment, Czech Republic.</title>
        <authorList>
            <person name="Lara A."/>
            <person name="Kotroba L."/>
            <person name="Nouioui I."/>
            <person name="Neumann-Schaal M."/>
            <person name="Mast Y."/>
            <person name="Chronakova A."/>
        </authorList>
    </citation>
    <scope>NUCLEOTIDE SEQUENCE [LARGE SCALE GENOMIC DNA]</scope>
    <source>
        <strain evidence="2 3">BCCO 10_0856</strain>
    </source>
</reference>
<dbReference type="Gene3D" id="3.40.50.11780">
    <property type="match status" value="1"/>
</dbReference>
<proteinExistence type="predicted"/>
<dbReference type="Proteomes" id="UP001285521">
    <property type="component" value="Unassembled WGS sequence"/>
</dbReference>
<gene>
    <name evidence="2" type="ORF">SK803_03640</name>
</gene>
<comment type="caution">
    <text evidence="2">The sequence shown here is derived from an EMBL/GenBank/DDBJ whole genome shotgun (WGS) entry which is preliminary data.</text>
</comment>
<dbReference type="EMBL" id="JAXAVW010000002">
    <property type="protein sequence ID" value="MDX8029284.1"/>
    <property type="molecule type" value="Genomic_DNA"/>
</dbReference>
<evidence type="ECO:0000313" key="3">
    <source>
        <dbReference type="Proteomes" id="UP001285521"/>
    </source>
</evidence>
<evidence type="ECO:0000256" key="1">
    <source>
        <dbReference type="SAM" id="MobiDB-lite"/>
    </source>
</evidence>
<feature type="region of interest" description="Disordered" evidence="1">
    <location>
        <begin position="278"/>
        <end position="298"/>
    </location>
</feature>
<sequence length="298" mass="32233">MRAVFLTFSGPHGRVRNAYEMWSFSGTEVLEGVLRDWFANGGGAAELVRLDGPDDLPAALEGMPDADVVCFPGLAEPGMNEDAQYWLDAQPQVVAECERRGSIAVLDSPPGLDPWQALDWRSHVLMIDSPNAVLYYPWIRAGDGWVPPCGHVAGAWARVTRDEGFMASVGGIELTDVVDVATDVAADEQWALQRVGMHRHDAVPLQVGGQPLGERSFALGPMAQEHAHARDHDAPAAELSRCARGCLLASRRLHRRGGGWLLDEPAAASPLRAVASVETGHPGQVAGRALDRRVHRPR</sequence>
<dbReference type="RefSeq" id="WP_319964285.1">
    <property type="nucleotide sequence ID" value="NZ_JAXAVW010000002.1"/>
</dbReference>
<keyword evidence="3" id="KW-1185">Reference proteome</keyword>
<organism evidence="2 3">
    <name type="scientific">Lentzea miocenica</name>
    <dbReference type="NCBI Taxonomy" id="3095431"/>
    <lineage>
        <taxon>Bacteria</taxon>
        <taxon>Bacillati</taxon>
        <taxon>Actinomycetota</taxon>
        <taxon>Actinomycetes</taxon>
        <taxon>Pseudonocardiales</taxon>
        <taxon>Pseudonocardiaceae</taxon>
        <taxon>Lentzea</taxon>
    </lineage>
</organism>
<evidence type="ECO:0000313" key="2">
    <source>
        <dbReference type="EMBL" id="MDX8029284.1"/>
    </source>
</evidence>